<reference evidence="2" key="1">
    <citation type="journal article" date="2019" name="Int. J. Syst. Evol. Microbiol.">
        <title>The Global Catalogue of Microorganisms (GCM) 10K type strain sequencing project: providing services to taxonomists for standard genome sequencing and annotation.</title>
        <authorList>
            <consortium name="The Broad Institute Genomics Platform"/>
            <consortium name="The Broad Institute Genome Sequencing Center for Infectious Disease"/>
            <person name="Wu L."/>
            <person name="Ma J."/>
        </authorList>
    </citation>
    <scope>NUCLEOTIDE SEQUENCE [LARGE SCALE GENOMIC DNA]</scope>
    <source>
        <strain evidence="2">CECT 8010</strain>
    </source>
</reference>
<proteinExistence type="predicted"/>
<accession>A0ABV8PWV1</accession>
<gene>
    <name evidence="1" type="ORF">ACFOW1_06250</name>
</gene>
<dbReference type="RefSeq" id="WP_379012969.1">
    <property type="nucleotide sequence ID" value="NZ_JBHSDC010000007.1"/>
</dbReference>
<organism evidence="1 2">
    <name type="scientific">Parasediminibacterium paludis</name>
    <dbReference type="NCBI Taxonomy" id="908966"/>
    <lineage>
        <taxon>Bacteria</taxon>
        <taxon>Pseudomonadati</taxon>
        <taxon>Bacteroidota</taxon>
        <taxon>Chitinophagia</taxon>
        <taxon>Chitinophagales</taxon>
        <taxon>Chitinophagaceae</taxon>
        <taxon>Parasediminibacterium</taxon>
    </lineage>
</organism>
<evidence type="ECO:0000313" key="2">
    <source>
        <dbReference type="Proteomes" id="UP001595906"/>
    </source>
</evidence>
<protein>
    <submittedName>
        <fullName evidence="1">Uncharacterized protein</fullName>
    </submittedName>
</protein>
<comment type="caution">
    <text evidence="1">The sequence shown here is derived from an EMBL/GenBank/DDBJ whole genome shotgun (WGS) entry which is preliminary data.</text>
</comment>
<evidence type="ECO:0000313" key="1">
    <source>
        <dbReference type="EMBL" id="MFC4231481.1"/>
    </source>
</evidence>
<dbReference type="EMBL" id="JBHSDC010000007">
    <property type="protein sequence ID" value="MFC4231481.1"/>
    <property type="molecule type" value="Genomic_DNA"/>
</dbReference>
<dbReference type="Proteomes" id="UP001595906">
    <property type="component" value="Unassembled WGS sequence"/>
</dbReference>
<sequence>MKGKKKLVVLTGNAGDGKTAFIQLIEEAAKKAGGSFKKRTDNGCEFSFNGFEFETLYDGSQDFEGTSNDLLLKVFFKPFDGEKEPTVNIVKIIAINEGKLRDFVLNKREYKWLGKHIHHYLEFDNYKLPDSLAFINLNNRAIVELNNATSIFDELLSIILDEDNTKKNWEPCQAQNCSYSSKCYIKYNVDSLRAQKKGIVVKQRLKELVLSIYLKKQKHITMRDIRSLISFIIFNKYTCSQLQADIDASENLLVRFYYNNAFNKVEMDRMVSILSEVDVADMPLPKLENHLYFLNPKTELKEHLITKADSANNPDLDYLEDYYINKPEGTSDNDETRKLNADLFLSAMKRKLYFEGNDEYLNEQFAINHYSFLPYRYFETYIEFLSTGKDPQNDLRNDLILAISKSEKIYNDEVGRENVCISSNSSKKSTTKAFYGFTAADFEVVLPDIGNQTNYIEYFPDHIIFRHIDKTASLEINIDLFEILMRIKEGYVPTSIEIRTFFLNLEMFKRRILAKRSTTVFLTEDDTNLYEFKKSASGKLVLSKM</sequence>
<keyword evidence="2" id="KW-1185">Reference proteome</keyword>
<name>A0ABV8PWV1_9BACT</name>